<dbReference type="AlphaFoldDB" id="A0AAN4Y6Y2"/>
<comment type="caution">
    <text evidence="2">The sequence shown here is derived from an EMBL/GenBank/DDBJ whole genome shotgun (WGS) entry which is preliminary data.</text>
</comment>
<keyword evidence="1" id="KW-1133">Transmembrane helix</keyword>
<dbReference type="EMBL" id="BSYA01000003">
    <property type="protein sequence ID" value="GMG22954.1"/>
    <property type="molecule type" value="Genomic_DNA"/>
</dbReference>
<evidence type="ECO:0000256" key="1">
    <source>
        <dbReference type="SAM" id="Phobius"/>
    </source>
</evidence>
<keyword evidence="1" id="KW-0812">Transmembrane</keyword>
<accession>A0AAN4Y6Y2</accession>
<proteinExistence type="predicted"/>
<reference evidence="2" key="1">
    <citation type="submission" date="2023-04" db="EMBL/GenBank/DDBJ databases">
        <title>Aspergillus oryzae NBRC 4228.</title>
        <authorList>
            <person name="Ichikawa N."/>
            <person name="Sato H."/>
            <person name="Tonouchi N."/>
        </authorList>
    </citation>
    <scope>NUCLEOTIDE SEQUENCE</scope>
    <source>
        <strain evidence="2">NBRC 4228</strain>
    </source>
</reference>
<dbReference type="Proteomes" id="UP001165205">
    <property type="component" value="Unassembled WGS sequence"/>
</dbReference>
<feature type="transmembrane region" description="Helical" evidence="1">
    <location>
        <begin position="108"/>
        <end position="131"/>
    </location>
</feature>
<organism evidence="2 3">
    <name type="scientific">Aspergillus oryzae</name>
    <name type="common">Yellow koji mold</name>
    <dbReference type="NCBI Taxonomy" id="5062"/>
    <lineage>
        <taxon>Eukaryota</taxon>
        <taxon>Fungi</taxon>
        <taxon>Dikarya</taxon>
        <taxon>Ascomycota</taxon>
        <taxon>Pezizomycotina</taxon>
        <taxon>Eurotiomycetes</taxon>
        <taxon>Eurotiomycetidae</taxon>
        <taxon>Eurotiales</taxon>
        <taxon>Aspergillaceae</taxon>
        <taxon>Aspergillus</taxon>
        <taxon>Aspergillus subgen. Circumdati</taxon>
    </lineage>
</organism>
<evidence type="ECO:0000313" key="2">
    <source>
        <dbReference type="EMBL" id="GMG22954.1"/>
    </source>
</evidence>
<sequence length="178" mass="19743">MAVTTRSGLEHQAGNLDDTGLRIVGDYAIHRSPTEQPETQSPVQMTTVVGDVRREAQPSDFNPTLAPHPPVPYAVSNPEWWQQEYRRVPDYRPVNKDLDSEQRRQNRLFTAVGTFMIAGCSMIAVRGSLFLQLDISLLILIFLNRTGRHCGGTLLDDSQHAEIIPLAGNGDGDLVHCP</sequence>
<evidence type="ECO:0000313" key="3">
    <source>
        <dbReference type="Proteomes" id="UP001165205"/>
    </source>
</evidence>
<gene>
    <name evidence="2" type="ORF">Aory04_000049400</name>
</gene>
<keyword evidence="1" id="KW-0472">Membrane</keyword>
<name>A0AAN4Y6Y2_ASPOZ</name>
<protein>
    <submittedName>
        <fullName evidence="2">Unnamed protein product</fullName>
    </submittedName>
</protein>